<dbReference type="AlphaFoldDB" id="A0AAD9PWS6"/>
<dbReference type="CDD" id="cd02576">
    <property type="entry name" value="PseudoU_synth_ScPUS7"/>
    <property type="match status" value="1"/>
</dbReference>
<evidence type="ECO:0000313" key="18">
    <source>
        <dbReference type="Proteomes" id="UP001249851"/>
    </source>
</evidence>
<comment type="subcellular location">
    <subcellularLocation>
        <location evidence="1">Nucleus</location>
    </subcellularLocation>
</comment>
<organism evidence="17 18">
    <name type="scientific">Acropora cervicornis</name>
    <name type="common">Staghorn coral</name>
    <dbReference type="NCBI Taxonomy" id="6130"/>
    <lineage>
        <taxon>Eukaryota</taxon>
        <taxon>Metazoa</taxon>
        <taxon>Cnidaria</taxon>
        <taxon>Anthozoa</taxon>
        <taxon>Hexacorallia</taxon>
        <taxon>Scleractinia</taxon>
        <taxon>Astrocoeniina</taxon>
        <taxon>Acroporidae</taxon>
        <taxon>Acropora</taxon>
    </lineage>
</organism>
<dbReference type="SUPFAM" id="SSF55120">
    <property type="entry name" value="Pseudouridine synthase"/>
    <property type="match status" value="1"/>
</dbReference>
<evidence type="ECO:0000256" key="4">
    <source>
        <dbReference type="ARBA" id="ARBA00022664"/>
    </source>
</evidence>
<dbReference type="PROSITE" id="PS50984">
    <property type="entry name" value="TRUD"/>
    <property type="match status" value="1"/>
</dbReference>
<evidence type="ECO:0000256" key="12">
    <source>
        <dbReference type="ARBA" id="ARBA00063455"/>
    </source>
</evidence>
<keyword evidence="6" id="KW-0508">mRNA splicing</keyword>
<evidence type="ECO:0000313" key="17">
    <source>
        <dbReference type="EMBL" id="KAK2550266.1"/>
    </source>
</evidence>
<evidence type="ECO:0000259" key="15">
    <source>
        <dbReference type="PROSITE" id="PS50984"/>
    </source>
</evidence>
<evidence type="ECO:0000256" key="10">
    <source>
        <dbReference type="ARBA" id="ARBA00052210"/>
    </source>
</evidence>
<dbReference type="InterPro" id="IPR042214">
    <property type="entry name" value="TruD_catalytic"/>
</dbReference>
<dbReference type="EMBL" id="JARQWQ010000113">
    <property type="protein sequence ID" value="KAK2550266.1"/>
    <property type="molecule type" value="Genomic_DNA"/>
</dbReference>
<dbReference type="GO" id="GO:0009982">
    <property type="term" value="F:pseudouridine synthase activity"/>
    <property type="evidence" value="ECO:0007669"/>
    <property type="project" value="InterPro"/>
</dbReference>
<evidence type="ECO:0000256" key="8">
    <source>
        <dbReference type="ARBA" id="ARBA00023242"/>
    </source>
</evidence>
<comment type="catalytic activity">
    <reaction evidence="9">
        <text>a uridine in tRNA = a pseudouridine in tRNA</text>
        <dbReference type="Rhea" id="RHEA:54572"/>
        <dbReference type="Rhea" id="RHEA-COMP:13339"/>
        <dbReference type="Rhea" id="RHEA-COMP:13934"/>
        <dbReference type="ChEBI" id="CHEBI:65314"/>
        <dbReference type="ChEBI" id="CHEBI:65315"/>
    </reaction>
</comment>
<dbReference type="PANTHER" id="PTHR13326">
    <property type="entry name" value="TRNA PSEUDOURIDINE SYNTHASE D"/>
    <property type="match status" value="1"/>
</dbReference>
<reference evidence="17" key="2">
    <citation type="journal article" date="2023" name="Science">
        <title>Genomic signatures of disease resistance in endangered staghorn corals.</title>
        <authorList>
            <person name="Vollmer S.V."/>
            <person name="Selwyn J.D."/>
            <person name="Despard B.A."/>
            <person name="Roesel C.L."/>
        </authorList>
    </citation>
    <scope>NUCLEOTIDE SEQUENCE</scope>
    <source>
        <strain evidence="17">K2</strain>
    </source>
</reference>
<proteinExistence type="inferred from homology"/>
<dbReference type="PANTHER" id="PTHR13326:SF31">
    <property type="entry name" value="PSEUDOURIDYLATE SYNTHASE 7 HOMOLOG"/>
    <property type="match status" value="1"/>
</dbReference>
<feature type="region of interest" description="Disordered" evidence="14">
    <location>
        <begin position="1"/>
        <end position="33"/>
    </location>
</feature>
<keyword evidence="18" id="KW-1185">Reference proteome</keyword>
<feature type="domain" description="R3H" evidence="16">
    <location>
        <begin position="165"/>
        <end position="232"/>
    </location>
</feature>
<dbReference type="InterPro" id="IPR020119">
    <property type="entry name" value="PsdUridine_synth_TruD_CS"/>
</dbReference>
<dbReference type="GO" id="GO:0003723">
    <property type="term" value="F:RNA binding"/>
    <property type="evidence" value="ECO:0007669"/>
    <property type="project" value="InterPro"/>
</dbReference>
<dbReference type="NCBIfam" id="TIGR00094">
    <property type="entry name" value="tRNA_TruD_broad"/>
    <property type="match status" value="1"/>
</dbReference>
<dbReference type="FunFam" id="3.30.2350.20:FF:000003">
    <property type="entry name" value="Pseudouridylate synthase 7 homolog"/>
    <property type="match status" value="1"/>
</dbReference>
<keyword evidence="5" id="KW-0819">tRNA processing</keyword>
<accession>A0AAD9PWS6</accession>
<evidence type="ECO:0000256" key="6">
    <source>
        <dbReference type="ARBA" id="ARBA00023187"/>
    </source>
</evidence>
<dbReference type="PROSITE" id="PS01268">
    <property type="entry name" value="UPF0024"/>
    <property type="match status" value="1"/>
</dbReference>
<evidence type="ECO:0000256" key="11">
    <source>
        <dbReference type="ARBA" id="ARBA00053535"/>
    </source>
</evidence>
<dbReference type="FunFam" id="3.30.2350.20:FF:000002">
    <property type="entry name" value="Pseudouridylate synthase 7 homolog"/>
    <property type="match status" value="1"/>
</dbReference>
<dbReference type="InterPro" id="IPR011760">
    <property type="entry name" value="PsdUridine_synth_TruD_insert"/>
</dbReference>
<dbReference type="InterPro" id="IPR001374">
    <property type="entry name" value="R3H_dom"/>
</dbReference>
<comment type="catalytic activity">
    <reaction evidence="10">
        <text>uridine(13) in tRNA = pseudouridine(13) in tRNA</text>
        <dbReference type="Rhea" id="RHEA:42540"/>
        <dbReference type="Rhea" id="RHEA-COMP:10105"/>
        <dbReference type="Rhea" id="RHEA-COMP:10106"/>
        <dbReference type="ChEBI" id="CHEBI:65314"/>
        <dbReference type="ChEBI" id="CHEBI:65315"/>
    </reaction>
</comment>
<dbReference type="PROSITE" id="PS51061">
    <property type="entry name" value="R3H"/>
    <property type="match status" value="1"/>
</dbReference>
<evidence type="ECO:0000256" key="3">
    <source>
        <dbReference type="ARBA" id="ARBA00022553"/>
    </source>
</evidence>
<comment type="similarity">
    <text evidence="2">Belongs to the pseudouridine synthase TruD family.</text>
</comment>
<dbReference type="GO" id="GO:0001522">
    <property type="term" value="P:pseudouridine synthesis"/>
    <property type="evidence" value="ECO:0007669"/>
    <property type="project" value="InterPro"/>
</dbReference>
<dbReference type="GO" id="GO:0006397">
    <property type="term" value="P:mRNA processing"/>
    <property type="evidence" value="ECO:0007669"/>
    <property type="project" value="UniProtKB-KW"/>
</dbReference>
<dbReference type="InterPro" id="IPR001656">
    <property type="entry name" value="PsdUridine_synth_TruD"/>
</dbReference>
<evidence type="ECO:0000259" key="16">
    <source>
        <dbReference type="PROSITE" id="PS51061"/>
    </source>
</evidence>
<dbReference type="GO" id="GO:0008380">
    <property type="term" value="P:RNA splicing"/>
    <property type="evidence" value="ECO:0007669"/>
    <property type="project" value="UniProtKB-KW"/>
</dbReference>
<keyword evidence="7" id="KW-0413">Isomerase</keyword>
<evidence type="ECO:0000256" key="5">
    <source>
        <dbReference type="ARBA" id="ARBA00022694"/>
    </source>
</evidence>
<sequence>MADEDALQQPECKRPRLTTESTETNLDNVDDCKNFTESDGGNFDVVERKKGEENANKTSSFVLDKNQHVQSEENKETENILAGISTSGRANEYSREDPGALKFASVSDADVGIVEFVSRLPGFHGVLKQRYTDFLVSERDPEGNLVRLTDVSLPQKEKTKQLNLDILSAEDREKIQQVVDDETKSKSVILSPNDDKRNRTLVHRAIRENFSVLDSDTVDVENQKAVRVFHKQDSTGKQRNNRWPQELDNYCWFVLYKENKDTMDAINLLSKLLKIKTGVFGYAGTKDRRAVTTQWISAYRVRAEQLQSLNSSLRNLCLGNFKYCKEPLKLGSLSGNHFVITLRSIVGDHSKIEESLQSLKVNGFINYFGLQRFGTTSVSTHAIGLALLQSKWSEAIDLLLNPRDGESDILTAARQHWKDTKNAKETLQKIPKGKFIESDLLQGLVRHGPSGLVNALQSIPRNTRLMYVHAYQSYVWNFMATKRIKEYGLQPVKGDLIVRSASSVGCAENTDASQAGGIVQFISEPSRSTVTVLTEDHIKSGDFTIQDVVLPLPGYDVNYPENNMKVHYRQIMANDDLDIDNMRRKVKDYALSGAYRKLLVKPSQMNWHWFRYNDIKEPLALTDMDRLKGAQEPQSVPDGKYWALQVGFTLPTSTYATMALREVLRCNTSSAYQASLNQD</sequence>
<feature type="compositionally biased region" description="Polar residues" evidence="14">
    <location>
        <begin position="18"/>
        <end position="27"/>
    </location>
</feature>
<dbReference type="InterPro" id="IPR020103">
    <property type="entry name" value="PsdUridine_synth_cat_dom_sf"/>
</dbReference>
<dbReference type="HAMAP" id="MF_01082">
    <property type="entry name" value="TruD"/>
    <property type="match status" value="1"/>
</dbReference>
<evidence type="ECO:0000256" key="9">
    <source>
        <dbReference type="ARBA" id="ARBA00036943"/>
    </source>
</evidence>
<keyword evidence="8" id="KW-0539">Nucleus</keyword>
<dbReference type="Pfam" id="PF01142">
    <property type="entry name" value="TruD"/>
    <property type="match status" value="1"/>
</dbReference>
<keyword evidence="4" id="KW-0507">mRNA processing</keyword>
<dbReference type="GO" id="GO:0008033">
    <property type="term" value="P:tRNA processing"/>
    <property type="evidence" value="ECO:0007669"/>
    <property type="project" value="UniProtKB-KW"/>
</dbReference>
<keyword evidence="3" id="KW-0597">Phosphoprotein</keyword>
<protein>
    <recommendedName>
        <fullName evidence="13">Pseudouridylate synthase 7 homolog</fullName>
    </recommendedName>
</protein>
<dbReference type="GO" id="GO:0005634">
    <property type="term" value="C:nucleus"/>
    <property type="evidence" value="ECO:0007669"/>
    <property type="project" value="UniProtKB-SubCell"/>
</dbReference>
<reference evidence="17" key="1">
    <citation type="journal article" date="2023" name="G3 (Bethesda)">
        <title>Whole genome assembly and annotation of the endangered Caribbean coral Acropora cervicornis.</title>
        <authorList>
            <person name="Selwyn J.D."/>
            <person name="Vollmer S.V."/>
        </authorList>
    </citation>
    <scope>NUCLEOTIDE SEQUENCE</scope>
    <source>
        <strain evidence="17">K2</strain>
    </source>
</reference>
<evidence type="ECO:0000256" key="13">
    <source>
        <dbReference type="ARBA" id="ARBA00070906"/>
    </source>
</evidence>
<dbReference type="PIRSF" id="PIRSF037016">
    <property type="entry name" value="Pseudouridin_synth_euk_prd"/>
    <property type="match status" value="1"/>
</dbReference>
<evidence type="ECO:0000256" key="2">
    <source>
        <dbReference type="ARBA" id="ARBA00007953"/>
    </source>
</evidence>
<dbReference type="Proteomes" id="UP001249851">
    <property type="component" value="Unassembled WGS sequence"/>
</dbReference>
<gene>
    <name evidence="17" type="ORF">P5673_029144</name>
</gene>
<comment type="caution">
    <text evidence="17">The sequence shown here is derived from an EMBL/GenBank/DDBJ whole genome shotgun (WGS) entry which is preliminary data.</text>
</comment>
<evidence type="ECO:0000256" key="14">
    <source>
        <dbReference type="SAM" id="MobiDB-lite"/>
    </source>
</evidence>
<feature type="domain" description="TRUD" evidence="15">
    <location>
        <begin position="363"/>
        <end position="601"/>
    </location>
</feature>
<name>A0AAD9PWS6_ACRCE</name>
<comment type="subunit">
    <text evidence="12">Interacts with SIRT1.</text>
</comment>
<evidence type="ECO:0000256" key="7">
    <source>
        <dbReference type="ARBA" id="ARBA00023235"/>
    </source>
</evidence>
<evidence type="ECO:0000256" key="1">
    <source>
        <dbReference type="ARBA" id="ARBA00004123"/>
    </source>
</evidence>
<dbReference type="Gene3D" id="3.30.2350.20">
    <property type="entry name" value="TruD, catalytic domain"/>
    <property type="match status" value="2"/>
</dbReference>
<comment type="function">
    <text evidence="11">Pseudouridylate synthase that catalyzes pseudouridylation of RNAs. Acts as a regulator of protein synthesis in embryonic stem cells by mediating pseudouridylation of RNA fragments derived from tRNAs (tRFs): pseudouridylated tRFs inhibit translation by targeting the translation initiation complex. Also catalyzes pseudouridylation of mRNAs: mediates pseudouridylation of mRNAs with the consensus sequence 5'-UGUAG-3'. Acts as a regulator of pre-mRNA splicing by mediating pseudouridylation of pre-mRNAs at locations associated with alternatively spliced regions. Pseudouridylation of pre-mRNAs near splice sites directly regulates mRNA splicing and mRNA 3'-end processing. In addition to mRNAs and tRNAs, binds other types of RNAs, such as snRNAs, Y RNAs and vault RNAs, suggesting that it can catalyze pseudouridylation of many RNA types.</text>
</comment>